<dbReference type="EMBL" id="BMHK01000016">
    <property type="protein sequence ID" value="GGC05572.1"/>
    <property type="molecule type" value="Genomic_DNA"/>
</dbReference>
<dbReference type="Gene3D" id="2.40.50.250">
    <property type="entry name" value="bipa protein"/>
    <property type="match status" value="1"/>
</dbReference>
<dbReference type="InterPro" id="IPR047043">
    <property type="entry name" value="BipA_III"/>
</dbReference>
<dbReference type="Pfam" id="PF00009">
    <property type="entry name" value="GTP_EFTU"/>
    <property type="match status" value="1"/>
</dbReference>
<organism evidence="5 6">
    <name type="scientific">Novosphingobium endophyticum</name>
    <dbReference type="NCBI Taxonomy" id="1955250"/>
    <lineage>
        <taxon>Bacteria</taxon>
        <taxon>Pseudomonadati</taxon>
        <taxon>Pseudomonadota</taxon>
        <taxon>Alphaproteobacteria</taxon>
        <taxon>Sphingomonadales</taxon>
        <taxon>Sphingomonadaceae</taxon>
        <taxon>Novosphingobium</taxon>
    </lineage>
</organism>
<dbReference type="CDD" id="cd16263">
    <property type="entry name" value="BipA_III"/>
    <property type="match status" value="1"/>
</dbReference>
<dbReference type="CDD" id="cd03691">
    <property type="entry name" value="BipA_TypA_II"/>
    <property type="match status" value="1"/>
</dbReference>
<keyword evidence="2 3" id="KW-0342">GTP-binding</keyword>
<keyword evidence="3" id="KW-0820">tRNA-binding</keyword>
<dbReference type="Pfam" id="PF00679">
    <property type="entry name" value="EFG_C"/>
    <property type="match status" value="1"/>
</dbReference>
<dbReference type="InterPro" id="IPR047042">
    <property type="entry name" value="BipA_II"/>
</dbReference>
<dbReference type="InterPro" id="IPR035651">
    <property type="entry name" value="BipA_V"/>
</dbReference>
<dbReference type="SUPFAM" id="SSF54980">
    <property type="entry name" value="EF-G C-terminal domain-like"/>
    <property type="match status" value="2"/>
</dbReference>
<dbReference type="InterPro" id="IPR027417">
    <property type="entry name" value="P-loop_NTPase"/>
</dbReference>
<accession>A0A916TT93</accession>
<dbReference type="InterPro" id="IPR000795">
    <property type="entry name" value="T_Tr_GTP-bd_dom"/>
</dbReference>
<gene>
    <name evidence="3" type="primary">bipA</name>
    <name evidence="5" type="ORF">GCM10011494_25200</name>
</gene>
<dbReference type="PRINTS" id="PR00315">
    <property type="entry name" value="ELONGATNFCT"/>
</dbReference>
<dbReference type="InterPro" id="IPR009000">
    <property type="entry name" value="Transl_B-barrel_sf"/>
</dbReference>
<dbReference type="Proteomes" id="UP000608154">
    <property type="component" value="Unassembled WGS sequence"/>
</dbReference>
<dbReference type="FunFam" id="3.30.70.870:FF:000003">
    <property type="entry name" value="GTP-binding protein TypA"/>
    <property type="match status" value="1"/>
</dbReference>
<sequence>MSAPLPLRNIAIIAHVDHGKTTLVDQLFRQSGTFRDNQRVEERAMDSNDLEKERGITILAKPTSIEWNGYRINIVDTPGHADFGAEVERILSMVDGVILLVDSSEGAMPQTKFVTGKALGLGLRPIVVVNKIDRPDGRASEVLDEVFDLFVALEAHDEQLDFPVLYASGRNGYASDDIDAREGSLEPLFQLIVDHVPAPSLEVEAPFSFLATLLDRDNFMGRVLTGRVQSGVIKVNDPIRALDADGKVIEAGRASKLLTYRGLDRVPVDEARAGDIIAIAGLEKATVANTIAAPEVTDPIAAQPIDPPTLAMRFAVNDSPLAGREGDKVTSRMIRDRLLREAETNVAIRVTESADKDSFEVAGRGELQLGVVIETMRREGFELGISRPRVLFRTDESGQRTEPYETVVIDVDDEYSGTVVEKMQRRKAELTDMRPSGLGKTRITFSAPSRGLIGYHGEFLSDTRGTGIMNRLFEKYDVYKGVIEGRQNGVLISNGTGEAVGYALNSLEERGILFVKPQEKLYEGMIIGENAKPDDLEVNPMKSKQLTNFRSTGKDDAIRLTPPKIMTLEQAIAYIDDDEMVEVTPQSIRLRKAILDPHERKKASRKKEAA</sequence>
<dbReference type="SUPFAM" id="SSF52540">
    <property type="entry name" value="P-loop containing nucleoside triphosphate hydrolases"/>
    <property type="match status" value="1"/>
</dbReference>
<name>A0A916TT93_9SPHN</name>
<dbReference type="Gene3D" id="3.30.70.870">
    <property type="entry name" value="Elongation Factor G (Translational Gtpase), domain 3"/>
    <property type="match status" value="1"/>
</dbReference>
<dbReference type="PANTHER" id="PTHR42908">
    <property type="entry name" value="TRANSLATION ELONGATION FACTOR-RELATED"/>
    <property type="match status" value="1"/>
</dbReference>
<dbReference type="SUPFAM" id="SSF50447">
    <property type="entry name" value="Translation proteins"/>
    <property type="match status" value="1"/>
</dbReference>
<dbReference type="PANTHER" id="PTHR42908:SF8">
    <property type="entry name" value="TR-TYPE G DOMAIN-CONTAINING PROTEIN"/>
    <property type="match status" value="1"/>
</dbReference>
<keyword evidence="3" id="KW-0690">Ribosome biogenesis</keyword>
<dbReference type="FunFam" id="2.40.50.250:FF:000001">
    <property type="entry name" value="GTP-binding protein TypA"/>
    <property type="match status" value="1"/>
</dbReference>
<dbReference type="EC" id="3.6.5.-" evidence="3"/>
<dbReference type="InterPro" id="IPR035647">
    <property type="entry name" value="EFG_III/V"/>
</dbReference>
<feature type="binding site" evidence="3">
    <location>
        <begin position="17"/>
        <end position="22"/>
    </location>
    <ligand>
        <name>GTP</name>
        <dbReference type="ChEBI" id="CHEBI:37565"/>
    </ligand>
</feature>
<evidence type="ECO:0000313" key="6">
    <source>
        <dbReference type="Proteomes" id="UP000608154"/>
    </source>
</evidence>
<comment type="caution">
    <text evidence="5">The sequence shown here is derived from an EMBL/GenBank/DDBJ whole genome shotgun (WGS) entry which is preliminary data.</text>
</comment>
<protein>
    <recommendedName>
        <fullName evidence="3">Large ribosomal subunit assembly factor BipA</fullName>
        <ecNumber evidence="3">3.6.5.-</ecNumber>
    </recommendedName>
    <alternativeName>
        <fullName evidence="3">GTP-binding protein BipA</fullName>
    </alternativeName>
</protein>
<dbReference type="RefSeq" id="WP_188771895.1">
    <property type="nucleotide sequence ID" value="NZ_BMHK01000016.1"/>
</dbReference>
<dbReference type="InterPro" id="IPR047041">
    <property type="entry name" value="BipA_GTP-bd_dom"/>
</dbReference>
<dbReference type="NCBIfam" id="TIGR01394">
    <property type="entry name" value="TypA_BipA"/>
    <property type="match status" value="1"/>
</dbReference>
<dbReference type="InterPro" id="IPR000640">
    <property type="entry name" value="EFG_V-like"/>
</dbReference>
<evidence type="ECO:0000256" key="2">
    <source>
        <dbReference type="ARBA" id="ARBA00023134"/>
    </source>
</evidence>
<dbReference type="GO" id="GO:0005829">
    <property type="term" value="C:cytosol"/>
    <property type="evidence" value="ECO:0007669"/>
    <property type="project" value="TreeGrafter"/>
</dbReference>
<evidence type="ECO:0000256" key="1">
    <source>
        <dbReference type="ARBA" id="ARBA00022741"/>
    </source>
</evidence>
<comment type="similarity">
    <text evidence="3">Belongs to the TRAFAC class translation factor GTPase superfamily. Classic translation factor GTPase family. BipA subfamily.</text>
</comment>
<dbReference type="GO" id="GO:0097216">
    <property type="term" value="F:guanosine tetraphosphate binding"/>
    <property type="evidence" value="ECO:0007669"/>
    <property type="project" value="UniProtKB-ARBA"/>
</dbReference>
<evidence type="ECO:0000259" key="4">
    <source>
        <dbReference type="PROSITE" id="PS51722"/>
    </source>
</evidence>
<dbReference type="GO" id="GO:0043022">
    <property type="term" value="F:ribosome binding"/>
    <property type="evidence" value="ECO:0007669"/>
    <property type="project" value="UniProtKB-UniRule"/>
</dbReference>
<dbReference type="NCBIfam" id="TIGR00231">
    <property type="entry name" value="small_GTP"/>
    <property type="match status" value="1"/>
</dbReference>
<comment type="subunit">
    <text evidence="3">Monomer.</text>
</comment>
<dbReference type="Pfam" id="PF21018">
    <property type="entry name" value="BipA_C"/>
    <property type="match status" value="1"/>
</dbReference>
<dbReference type="InterPro" id="IPR031157">
    <property type="entry name" value="G_TR_CS"/>
</dbReference>
<dbReference type="CDD" id="cd03710">
    <property type="entry name" value="BipA_TypA_C"/>
    <property type="match status" value="1"/>
</dbReference>
<feature type="binding site" evidence="3">
    <location>
        <begin position="130"/>
        <end position="133"/>
    </location>
    <ligand>
        <name>GTP</name>
        <dbReference type="ChEBI" id="CHEBI:37565"/>
    </ligand>
</feature>
<evidence type="ECO:0000313" key="5">
    <source>
        <dbReference type="EMBL" id="GGC05572.1"/>
    </source>
</evidence>
<dbReference type="AlphaFoldDB" id="A0A916TT93"/>
<dbReference type="GO" id="GO:0000049">
    <property type="term" value="F:tRNA binding"/>
    <property type="evidence" value="ECO:0007669"/>
    <property type="project" value="UniProtKB-KW"/>
</dbReference>
<keyword evidence="3" id="KW-0378">Hydrolase</keyword>
<keyword evidence="1 3" id="KW-0547">Nucleotide-binding</keyword>
<dbReference type="Pfam" id="PF03144">
    <property type="entry name" value="GTP_EFTU_D2"/>
    <property type="match status" value="1"/>
</dbReference>
<dbReference type="GO" id="GO:0019843">
    <property type="term" value="F:rRNA binding"/>
    <property type="evidence" value="ECO:0007669"/>
    <property type="project" value="UniProtKB-KW"/>
</dbReference>
<dbReference type="Gene3D" id="3.30.70.240">
    <property type="match status" value="1"/>
</dbReference>
<dbReference type="HAMAP" id="MF_00849">
    <property type="entry name" value="BipA"/>
    <property type="match status" value="1"/>
</dbReference>
<comment type="function">
    <text evidence="3">A 50S ribosomal subunit assembly protein with GTPase activity, required for 50S subunit assembly at low temperatures, may also play a role in translation. Binds GTP and analogs. Binds the 70S ribosome between the 30S and 50S subunits, in a similar position as ribosome-bound EF-G; it contacts a number of ribosomal proteins, both rRNAs and the A-site tRNA.</text>
</comment>
<dbReference type="Gene3D" id="2.40.30.10">
    <property type="entry name" value="Translation factors"/>
    <property type="match status" value="1"/>
</dbReference>
<comment type="subcellular location">
    <subcellularLocation>
        <location evidence="3">Cytoplasm</location>
    </subcellularLocation>
    <text evidence="3">Binds to ribosomes.</text>
</comment>
<reference evidence="5" key="2">
    <citation type="submission" date="2020-09" db="EMBL/GenBank/DDBJ databases">
        <authorList>
            <person name="Sun Q."/>
            <person name="Zhou Y."/>
        </authorList>
    </citation>
    <scope>NUCLEOTIDE SEQUENCE</scope>
    <source>
        <strain evidence="5">CGMCC 1.15095</strain>
    </source>
</reference>
<proteinExistence type="inferred from homology"/>
<dbReference type="PROSITE" id="PS51722">
    <property type="entry name" value="G_TR_2"/>
    <property type="match status" value="1"/>
</dbReference>
<dbReference type="InterPro" id="IPR006298">
    <property type="entry name" value="BipA"/>
</dbReference>
<dbReference type="InterPro" id="IPR048876">
    <property type="entry name" value="BipA_C"/>
</dbReference>
<dbReference type="GO" id="GO:0005525">
    <property type="term" value="F:GTP binding"/>
    <property type="evidence" value="ECO:0007669"/>
    <property type="project" value="UniProtKB-UniRule"/>
</dbReference>
<dbReference type="GO" id="GO:1990904">
    <property type="term" value="C:ribonucleoprotein complex"/>
    <property type="evidence" value="ECO:0007669"/>
    <property type="project" value="TreeGrafter"/>
</dbReference>
<keyword evidence="3" id="KW-0694">RNA-binding</keyword>
<feature type="domain" description="Tr-type G" evidence="4">
    <location>
        <begin position="5"/>
        <end position="200"/>
    </location>
</feature>
<keyword evidence="3" id="KW-0699">rRNA-binding</keyword>
<reference evidence="5" key="1">
    <citation type="journal article" date="2014" name="Int. J. Syst. Evol. Microbiol.">
        <title>Complete genome sequence of Corynebacterium casei LMG S-19264T (=DSM 44701T), isolated from a smear-ripened cheese.</title>
        <authorList>
            <consortium name="US DOE Joint Genome Institute (JGI-PGF)"/>
            <person name="Walter F."/>
            <person name="Albersmeier A."/>
            <person name="Kalinowski J."/>
            <person name="Ruckert C."/>
        </authorList>
    </citation>
    <scope>NUCLEOTIDE SEQUENCE</scope>
    <source>
        <strain evidence="5">CGMCC 1.15095</strain>
    </source>
</reference>
<dbReference type="InterPro" id="IPR042116">
    <property type="entry name" value="TypA/BipA_C"/>
</dbReference>
<dbReference type="Gene3D" id="3.40.50.300">
    <property type="entry name" value="P-loop containing nucleotide triphosphate hydrolases"/>
    <property type="match status" value="1"/>
</dbReference>
<evidence type="ECO:0000256" key="3">
    <source>
        <dbReference type="HAMAP-Rule" id="MF_00849"/>
    </source>
</evidence>
<dbReference type="PROSITE" id="PS00301">
    <property type="entry name" value="G_TR_1"/>
    <property type="match status" value="1"/>
</dbReference>
<dbReference type="GO" id="GO:0000027">
    <property type="term" value="P:ribosomal large subunit assembly"/>
    <property type="evidence" value="ECO:0007669"/>
    <property type="project" value="UniProtKB-UniRule"/>
</dbReference>
<comment type="catalytic activity">
    <reaction evidence="3">
        <text>GTP + H2O = GDP + phosphate + H(+)</text>
        <dbReference type="Rhea" id="RHEA:19669"/>
        <dbReference type="ChEBI" id="CHEBI:15377"/>
        <dbReference type="ChEBI" id="CHEBI:15378"/>
        <dbReference type="ChEBI" id="CHEBI:37565"/>
        <dbReference type="ChEBI" id="CHEBI:43474"/>
        <dbReference type="ChEBI" id="CHEBI:58189"/>
    </reaction>
</comment>
<dbReference type="FunFam" id="3.40.50.300:FF:000055">
    <property type="entry name" value="GTP-binding protein TypA"/>
    <property type="match status" value="1"/>
</dbReference>
<keyword evidence="3" id="KW-0963">Cytoplasm</keyword>
<dbReference type="InterPro" id="IPR004161">
    <property type="entry name" value="EFTu-like_2"/>
</dbReference>
<dbReference type="InterPro" id="IPR005225">
    <property type="entry name" value="Small_GTP-bd"/>
</dbReference>
<dbReference type="CDD" id="cd01891">
    <property type="entry name" value="TypA_BipA"/>
    <property type="match status" value="1"/>
</dbReference>
<dbReference type="GO" id="GO:0003924">
    <property type="term" value="F:GTPase activity"/>
    <property type="evidence" value="ECO:0007669"/>
    <property type="project" value="UniProtKB-UniRule"/>
</dbReference>
<keyword evidence="6" id="KW-1185">Reference proteome</keyword>
<dbReference type="FunFam" id="3.30.70.240:FF:000002">
    <property type="entry name" value="GTP-binding protein TypA"/>
    <property type="match status" value="1"/>
</dbReference>